<organism evidence="3 4">
    <name type="scientific">Sporomusa malonica</name>
    <dbReference type="NCBI Taxonomy" id="112901"/>
    <lineage>
        <taxon>Bacteria</taxon>
        <taxon>Bacillati</taxon>
        <taxon>Bacillota</taxon>
        <taxon>Negativicutes</taxon>
        <taxon>Selenomonadales</taxon>
        <taxon>Sporomusaceae</taxon>
        <taxon>Sporomusa</taxon>
    </lineage>
</organism>
<keyword evidence="2" id="KW-0812">Transmembrane</keyword>
<name>A0A1W2CNA2_9FIRM</name>
<feature type="transmembrane region" description="Helical" evidence="2">
    <location>
        <begin position="88"/>
        <end position="111"/>
    </location>
</feature>
<keyword evidence="2" id="KW-1133">Transmembrane helix</keyword>
<dbReference type="AlphaFoldDB" id="A0A1W2CNA2"/>
<keyword evidence="4" id="KW-1185">Reference proteome</keyword>
<dbReference type="OrthoDB" id="1683771at2"/>
<feature type="transmembrane region" description="Helical" evidence="2">
    <location>
        <begin position="123"/>
        <end position="141"/>
    </location>
</feature>
<dbReference type="Proteomes" id="UP000192738">
    <property type="component" value="Unassembled WGS sequence"/>
</dbReference>
<feature type="transmembrane region" description="Helical" evidence="2">
    <location>
        <begin position="6"/>
        <end position="22"/>
    </location>
</feature>
<protein>
    <submittedName>
        <fullName evidence="3">Uncharacterized protein</fullName>
    </submittedName>
</protein>
<feature type="transmembrane region" description="Helical" evidence="2">
    <location>
        <begin position="29"/>
        <end position="48"/>
    </location>
</feature>
<feature type="compositionally biased region" description="Polar residues" evidence="1">
    <location>
        <begin position="160"/>
        <end position="172"/>
    </location>
</feature>
<dbReference type="RefSeq" id="WP_084576289.1">
    <property type="nucleotide sequence ID" value="NZ_CP155572.1"/>
</dbReference>
<proteinExistence type="predicted"/>
<sequence>MSNQVILWGSLVVPWLTLFFMPKEDIKRYLPAGLVATLLCIVVTEVGITKGWWLIRETTYPLAVMPTYTYGAYPVAAMWSLKFTYGRVWLFVAAEIVMNNVLAFIIYPWLARKGIKDFDADDAGYIVFIFASVIAVIVYVFQMWQDGVFARSERTSFSGNLQPAASKPLSQENNDKANNEK</sequence>
<feature type="region of interest" description="Disordered" evidence="1">
    <location>
        <begin position="160"/>
        <end position="181"/>
    </location>
</feature>
<evidence type="ECO:0000256" key="1">
    <source>
        <dbReference type="SAM" id="MobiDB-lite"/>
    </source>
</evidence>
<dbReference type="EMBL" id="FWXI01000011">
    <property type="protein sequence ID" value="SMC86699.1"/>
    <property type="molecule type" value="Genomic_DNA"/>
</dbReference>
<keyword evidence="2" id="KW-0472">Membrane</keyword>
<accession>A0A1W2CNA2</accession>
<evidence type="ECO:0000313" key="3">
    <source>
        <dbReference type="EMBL" id="SMC86699.1"/>
    </source>
</evidence>
<evidence type="ECO:0000313" key="4">
    <source>
        <dbReference type="Proteomes" id="UP000192738"/>
    </source>
</evidence>
<evidence type="ECO:0000256" key="2">
    <source>
        <dbReference type="SAM" id="Phobius"/>
    </source>
</evidence>
<gene>
    <name evidence="3" type="ORF">SAMN04488500_11137</name>
</gene>
<feature type="transmembrane region" description="Helical" evidence="2">
    <location>
        <begin position="60"/>
        <end position="81"/>
    </location>
</feature>
<reference evidence="3 4" key="1">
    <citation type="submission" date="2017-04" db="EMBL/GenBank/DDBJ databases">
        <authorList>
            <person name="Afonso C.L."/>
            <person name="Miller P.J."/>
            <person name="Scott M.A."/>
            <person name="Spackman E."/>
            <person name="Goraichik I."/>
            <person name="Dimitrov K.M."/>
            <person name="Suarez D.L."/>
            <person name="Swayne D.E."/>
        </authorList>
    </citation>
    <scope>NUCLEOTIDE SEQUENCE [LARGE SCALE GENOMIC DNA]</scope>
    <source>
        <strain evidence="3 4">DSM 5090</strain>
    </source>
</reference>